<reference evidence="1" key="1">
    <citation type="submission" date="2014-05" db="EMBL/GenBank/DDBJ databases">
        <title>The transcriptome of the halophilic microalga Tetraselmis sp. GSL018 isolated from the Great Salt Lake, Utah.</title>
        <authorList>
            <person name="Jinkerson R.E."/>
            <person name="D'Adamo S."/>
            <person name="Posewitz M.C."/>
        </authorList>
    </citation>
    <scope>NUCLEOTIDE SEQUENCE</scope>
    <source>
        <strain evidence="1">GSL018</strain>
    </source>
</reference>
<sequence length="157" mass="17244">EYLCITYLAYRVLHPEIKRCYVHTSVNRSTHASLSQIHRWDGAVIPKKQRGTPLGKSRFYCPPRLRSQETSSRFVFTPSGALPTEDLLQNLRVYKGNAAAMLLCVETAWGQWHTAGCPSKSELSPSPSDACAVLRAVADASSKAAAGERLSLVRASP</sequence>
<feature type="non-terminal residue" evidence="1">
    <location>
        <position position="1"/>
    </location>
</feature>
<dbReference type="EMBL" id="GBEZ01010167">
    <property type="protein sequence ID" value="JAC75480.1"/>
    <property type="molecule type" value="Transcribed_RNA"/>
</dbReference>
<name>A0A061RXR4_9CHLO</name>
<dbReference type="AlphaFoldDB" id="A0A061RXR4"/>
<organism evidence="1">
    <name type="scientific">Tetraselmis sp. GSL018</name>
    <dbReference type="NCBI Taxonomy" id="582737"/>
    <lineage>
        <taxon>Eukaryota</taxon>
        <taxon>Viridiplantae</taxon>
        <taxon>Chlorophyta</taxon>
        <taxon>core chlorophytes</taxon>
        <taxon>Chlorodendrophyceae</taxon>
        <taxon>Chlorodendrales</taxon>
        <taxon>Chlorodendraceae</taxon>
        <taxon>Tetraselmis</taxon>
    </lineage>
</organism>
<gene>
    <name evidence="1" type="ORF">TSPGSL018_22955</name>
</gene>
<feature type="non-terminal residue" evidence="1">
    <location>
        <position position="157"/>
    </location>
</feature>
<proteinExistence type="predicted"/>
<evidence type="ECO:0000313" key="1">
    <source>
        <dbReference type="EMBL" id="JAC75480.1"/>
    </source>
</evidence>
<protein>
    <submittedName>
        <fullName evidence="1">Uncharacterized protein</fullName>
    </submittedName>
</protein>
<accession>A0A061RXR4</accession>